<dbReference type="Pfam" id="PF01266">
    <property type="entry name" value="DAO"/>
    <property type="match status" value="1"/>
</dbReference>
<accession>A0A975PMC8</accession>
<protein>
    <submittedName>
        <fullName evidence="3">FAD-binding oxidoreductase</fullName>
    </submittedName>
</protein>
<dbReference type="InterPro" id="IPR006076">
    <property type="entry name" value="FAD-dep_OxRdtase"/>
</dbReference>
<evidence type="ECO:0000256" key="1">
    <source>
        <dbReference type="ARBA" id="ARBA00023002"/>
    </source>
</evidence>
<keyword evidence="4" id="KW-1185">Reference proteome</keyword>
<sequence>MKRVFSQYAYGDGPRAGCWWDATRQAPGHAPFTGPARTDVAIIGAGFTGLMAALHLAQAGISVRVLDAQRVGWGASGRNGGFCCLGGGMASDAALDRRFGKSGRIDWRRTELAAIKTVEATVRTLDLEVDRHSNGETCLAHRPRDFEELRVEADKLAENYGVDHELIGPDALRQAGMAGPFHGGLTIGAGFGLNPRKYLLGLAAAAEQHGARLHDQSQVTALVRANDCWRLTLNHSTLQADRVIVATNGYGSDDLPPWLGARYLPSQSNVIVTRPLTDDEIVAQGWTTDQMAYDSRNLLHYFRLMPDRRFLFGMRGGLQSGSAAEARSQARIRRDFAQMFPAWRGVEITHGWSGMVSIARDLLPFVGAVPDAPGIFAGLCYHGNGVAMGSHAGTLLADLVRGKQPDRAYPEALRQPLRRFPFGRFRRVVMPFAYAGYALADL</sequence>
<name>A0A975PMC8_9RHOB</name>
<dbReference type="Gene3D" id="3.30.9.10">
    <property type="entry name" value="D-Amino Acid Oxidase, subunit A, domain 2"/>
    <property type="match status" value="1"/>
</dbReference>
<feature type="domain" description="FAD dependent oxidoreductase" evidence="2">
    <location>
        <begin position="39"/>
        <end position="399"/>
    </location>
</feature>
<dbReference type="AlphaFoldDB" id="A0A975PMC8"/>
<dbReference type="KEGG" id="sual:KDD17_15485"/>
<dbReference type="EMBL" id="CP073581">
    <property type="protein sequence ID" value="QUJ76281.1"/>
    <property type="molecule type" value="Genomic_DNA"/>
</dbReference>
<gene>
    <name evidence="3" type="ORF">KDD17_15485</name>
</gene>
<dbReference type="PANTHER" id="PTHR13847:SF281">
    <property type="entry name" value="FAD DEPENDENT OXIDOREDUCTASE DOMAIN-CONTAINING PROTEIN"/>
    <property type="match status" value="1"/>
</dbReference>
<evidence type="ECO:0000259" key="2">
    <source>
        <dbReference type="Pfam" id="PF01266"/>
    </source>
</evidence>
<keyword evidence="1" id="KW-0560">Oxidoreductase</keyword>
<dbReference type="GO" id="GO:0016491">
    <property type="term" value="F:oxidoreductase activity"/>
    <property type="evidence" value="ECO:0007669"/>
    <property type="project" value="UniProtKB-KW"/>
</dbReference>
<dbReference type="GO" id="GO:0005737">
    <property type="term" value="C:cytoplasm"/>
    <property type="evidence" value="ECO:0007669"/>
    <property type="project" value="TreeGrafter"/>
</dbReference>
<evidence type="ECO:0000313" key="3">
    <source>
        <dbReference type="EMBL" id="QUJ76281.1"/>
    </source>
</evidence>
<reference evidence="3" key="1">
    <citation type="submission" date="2021-04" db="EMBL/GenBank/DDBJ databases">
        <title>Complete genome sequence for Sulfitobacter sp. strain JK7-1.</title>
        <authorList>
            <person name="Park S.-J."/>
        </authorList>
    </citation>
    <scope>NUCLEOTIDE SEQUENCE</scope>
    <source>
        <strain evidence="3">JK7-1</strain>
    </source>
</reference>
<dbReference type="RefSeq" id="WP_212704479.1">
    <property type="nucleotide sequence ID" value="NZ_CP073581.1"/>
</dbReference>
<organism evidence="3 4">
    <name type="scientific">Sulfitobacter albidus</name>
    <dbReference type="NCBI Taxonomy" id="2829501"/>
    <lineage>
        <taxon>Bacteria</taxon>
        <taxon>Pseudomonadati</taxon>
        <taxon>Pseudomonadota</taxon>
        <taxon>Alphaproteobacteria</taxon>
        <taxon>Rhodobacterales</taxon>
        <taxon>Roseobacteraceae</taxon>
        <taxon>Sulfitobacter</taxon>
    </lineage>
</organism>
<evidence type="ECO:0000313" key="4">
    <source>
        <dbReference type="Proteomes" id="UP000683291"/>
    </source>
</evidence>
<dbReference type="InterPro" id="IPR036188">
    <property type="entry name" value="FAD/NAD-bd_sf"/>
</dbReference>
<proteinExistence type="predicted"/>
<dbReference type="Gene3D" id="3.50.50.60">
    <property type="entry name" value="FAD/NAD(P)-binding domain"/>
    <property type="match status" value="1"/>
</dbReference>
<dbReference type="SUPFAM" id="SSF51905">
    <property type="entry name" value="FAD/NAD(P)-binding domain"/>
    <property type="match status" value="1"/>
</dbReference>
<dbReference type="PANTHER" id="PTHR13847">
    <property type="entry name" value="SARCOSINE DEHYDROGENASE-RELATED"/>
    <property type="match status" value="1"/>
</dbReference>
<dbReference type="Proteomes" id="UP000683291">
    <property type="component" value="Chromosome 1"/>
</dbReference>